<gene>
    <name evidence="13 14" type="primary">lpxK</name>
    <name evidence="14" type="ORF">KOR42_17400</name>
</gene>
<dbReference type="PANTHER" id="PTHR42724">
    <property type="entry name" value="TETRAACYLDISACCHARIDE 4'-KINASE"/>
    <property type="match status" value="1"/>
</dbReference>
<dbReference type="OrthoDB" id="9789797at2"/>
<evidence type="ECO:0000256" key="11">
    <source>
        <dbReference type="ARBA" id="ARBA00023098"/>
    </source>
</evidence>
<organism evidence="14 15">
    <name type="scientific">Thalassoglobus neptunius</name>
    <dbReference type="NCBI Taxonomy" id="1938619"/>
    <lineage>
        <taxon>Bacteria</taxon>
        <taxon>Pseudomonadati</taxon>
        <taxon>Planctomycetota</taxon>
        <taxon>Planctomycetia</taxon>
        <taxon>Planctomycetales</taxon>
        <taxon>Planctomycetaceae</taxon>
        <taxon>Thalassoglobus</taxon>
    </lineage>
</organism>
<evidence type="ECO:0000256" key="3">
    <source>
        <dbReference type="ARBA" id="ARBA00012071"/>
    </source>
</evidence>
<dbReference type="HAMAP" id="MF_00409">
    <property type="entry name" value="LpxK"/>
    <property type="match status" value="1"/>
</dbReference>
<evidence type="ECO:0000256" key="12">
    <source>
        <dbReference type="ARBA" id="ARBA00029757"/>
    </source>
</evidence>
<evidence type="ECO:0000256" key="8">
    <source>
        <dbReference type="ARBA" id="ARBA00022741"/>
    </source>
</evidence>
<dbReference type="Proteomes" id="UP000317243">
    <property type="component" value="Unassembled WGS sequence"/>
</dbReference>
<evidence type="ECO:0000256" key="7">
    <source>
        <dbReference type="ARBA" id="ARBA00022679"/>
    </source>
</evidence>
<keyword evidence="8 13" id="KW-0547">Nucleotide-binding</keyword>
<comment type="function">
    <text evidence="1 13">Transfers the gamma-phosphate of ATP to the 4'-position of a tetraacyldisaccharide 1-phosphate intermediate (termed DS-1-P) to form tetraacyldisaccharide 1,4'-bis-phosphate (lipid IVA).</text>
</comment>
<evidence type="ECO:0000256" key="1">
    <source>
        <dbReference type="ARBA" id="ARBA00002274"/>
    </source>
</evidence>
<evidence type="ECO:0000256" key="2">
    <source>
        <dbReference type="ARBA" id="ARBA00004870"/>
    </source>
</evidence>
<dbReference type="GO" id="GO:0009245">
    <property type="term" value="P:lipid A biosynthetic process"/>
    <property type="evidence" value="ECO:0007669"/>
    <property type="project" value="UniProtKB-UniRule"/>
</dbReference>
<sequence length="358" mass="40110">MLVNEHKFLEVICGRQSGVAPALLRGLLSLLEPFYLAGAQSKNFLFDTGLKKPQRVSSRVISIGNVTTGGTGKTPTVAWMCDFFERHRLRPGIVSRGYRSLDDEGNDEHRLLQKLCPNVPHFQNRDRVAAARQLIDSHHPNVIILDDGFQHRRLHRDLDVVLIDCLNPWGYGHVLPRGLLRESARGLSRASIVLLTRADQVTEAEKEIIRQQVRSYTDCPVVSSRFVPTGLRNSGGEIASFSELQDQKVFAFSAIGHPEAFRRTLNSVGFELDDDRFLQFPDHHHYSAEDLSKILKTASAKDSVSLMTTAKDLVKIGDDRIGDLPVWAIEISLEILDSQAVWEETLLNAASDERLPES</sequence>
<dbReference type="AlphaFoldDB" id="A0A5C5X5R4"/>
<keyword evidence="9 13" id="KW-0418">Kinase</keyword>
<dbReference type="RefSeq" id="WP_146508701.1">
    <property type="nucleotide sequence ID" value="NZ_SIHI01000001.1"/>
</dbReference>
<proteinExistence type="inferred from homology"/>
<dbReference type="InterPro" id="IPR027417">
    <property type="entry name" value="P-loop_NTPase"/>
</dbReference>
<dbReference type="GO" id="GO:0005886">
    <property type="term" value="C:plasma membrane"/>
    <property type="evidence" value="ECO:0007669"/>
    <property type="project" value="TreeGrafter"/>
</dbReference>
<comment type="catalytic activity">
    <reaction evidence="13">
        <text>a lipid A disaccharide + ATP = a lipid IVA + ADP + H(+)</text>
        <dbReference type="Rhea" id="RHEA:67840"/>
        <dbReference type="ChEBI" id="CHEBI:15378"/>
        <dbReference type="ChEBI" id="CHEBI:30616"/>
        <dbReference type="ChEBI" id="CHEBI:176343"/>
        <dbReference type="ChEBI" id="CHEBI:176425"/>
        <dbReference type="ChEBI" id="CHEBI:456216"/>
        <dbReference type="EC" id="2.7.1.130"/>
    </reaction>
</comment>
<evidence type="ECO:0000256" key="5">
    <source>
        <dbReference type="ARBA" id="ARBA00022516"/>
    </source>
</evidence>
<dbReference type="Pfam" id="PF02606">
    <property type="entry name" value="LpxK"/>
    <property type="match status" value="1"/>
</dbReference>
<dbReference type="EMBL" id="SIHI01000001">
    <property type="protein sequence ID" value="TWT58366.1"/>
    <property type="molecule type" value="Genomic_DNA"/>
</dbReference>
<keyword evidence="15" id="KW-1185">Reference proteome</keyword>
<keyword evidence="11 13" id="KW-0443">Lipid metabolism</keyword>
<evidence type="ECO:0000256" key="4">
    <source>
        <dbReference type="ARBA" id="ARBA00016436"/>
    </source>
</evidence>
<name>A0A5C5X5R4_9PLAN</name>
<dbReference type="GO" id="GO:0005524">
    <property type="term" value="F:ATP binding"/>
    <property type="evidence" value="ECO:0007669"/>
    <property type="project" value="UniProtKB-UniRule"/>
</dbReference>
<dbReference type="PANTHER" id="PTHR42724:SF1">
    <property type="entry name" value="TETRAACYLDISACCHARIDE 4'-KINASE, MITOCHONDRIAL-RELATED"/>
    <property type="match status" value="1"/>
</dbReference>
<dbReference type="GO" id="GO:0009029">
    <property type="term" value="F:lipid-A 4'-kinase activity"/>
    <property type="evidence" value="ECO:0007669"/>
    <property type="project" value="UniProtKB-UniRule"/>
</dbReference>
<reference evidence="14 15" key="1">
    <citation type="submission" date="2019-02" db="EMBL/GenBank/DDBJ databases">
        <title>Deep-cultivation of Planctomycetes and their phenomic and genomic characterization uncovers novel biology.</title>
        <authorList>
            <person name="Wiegand S."/>
            <person name="Jogler M."/>
            <person name="Boedeker C."/>
            <person name="Pinto D."/>
            <person name="Vollmers J."/>
            <person name="Rivas-Marin E."/>
            <person name="Kohn T."/>
            <person name="Peeters S.H."/>
            <person name="Heuer A."/>
            <person name="Rast P."/>
            <person name="Oberbeckmann S."/>
            <person name="Bunk B."/>
            <person name="Jeske O."/>
            <person name="Meyerdierks A."/>
            <person name="Storesund J.E."/>
            <person name="Kallscheuer N."/>
            <person name="Luecker S."/>
            <person name="Lage O.M."/>
            <person name="Pohl T."/>
            <person name="Merkel B.J."/>
            <person name="Hornburger P."/>
            <person name="Mueller R.-W."/>
            <person name="Bruemmer F."/>
            <person name="Labrenz M."/>
            <person name="Spormann A.M."/>
            <person name="Op Den Camp H."/>
            <person name="Overmann J."/>
            <person name="Amann R."/>
            <person name="Jetten M.S.M."/>
            <person name="Mascher T."/>
            <person name="Medema M.H."/>
            <person name="Devos D.P."/>
            <person name="Kaster A.-K."/>
            <person name="Ovreas L."/>
            <person name="Rohde M."/>
            <person name="Galperin M.Y."/>
            <person name="Jogler C."/>
        </authorList>
    </citation>
    <scope>NUCLEOTIDE SEQUENCE [LARGE SCALE GENOMIC DNA]</scope>
    <source>
        <strain evidence="14 15">KOR42</strain>
    </source>
</reference>
<evidence type="ECO:0000256" key="13">
    <source>
        <dbReference type="HAMAP-Rule" id="MF_00409"/>
    </source>
</evidence>
<evidence type="ECO:0000313" key="15">
    <source>
        <dbReference type="Proteomes" id="UP000317243"/>
    </source>
</evidence>
<evidence type="ECO:0000313" key="14">
    <source>
        <dbReference type="EMBL" id="TWT58366.1"/>
    </source>
</evidence>
<dbReference type="EC" id="2.7.1.130" evidence="3 13"/>
<evidence type="ECO:0000256" key="10">
    <source>
        <dbReference type="ARBA" id="ARBA00022840"/>
    </source>
</evidence>
<protein>
    <recommendedName>
        <fullName evidence="4 13">Tetraacyldisaccharide 4'-kinase</fullName>
        <ecNumber evidence="3 13">2.7.1.130</ecNumber>
    </recommendedName>
    <alternativeName>
        <fullName evidence="12 13">Lipid A 4'-kinase</fullName>
    </alternativeName>
</protein>
<keyword evidence="6 13" id="KW-0441">Lipid A biosynthesis</keyword>
<dbReference type="SUPFAM" id="SSF52540">
    <property type="entry name" value="P-loop containing nucleoside triphosphate hydrolases"/>
    <property type="match status" value="1"/>
</dbReference>
<comment type="caution">
    <text evidence="14">The sequence shown here is derived from an EMBL/GenBank/DDBJ whole genome shotgun (WGS) entry which is preliminary data.</text>
</comment>
<evidence type="ECO:0000256" key="9">
    <source>
        <dbReference type="ARBA" id="ARBA00022777"/>
    </source>
</evidence>
<comment type="similarity">
    <text evidence="13">Belongs to the LpxK family.</text>
</comment>
<dbReference type="GO" id="GO:0009244">
    <property type="term" value="P:lipopolysaccharide core region biosynthetic process"/>
    <property type="evidence" value="ECO:0007669"/>
    <property type="project" value="TreeGrafter"/>
</dbReference>
<accession>A0A5C5X5R4</accession>
<dbReference type="NCBIfam" id="TIGR00682">
    <property type="entry name" value="lpxK"/>
    <property type="match status" value="1"/>
</dbReference>
<keyword evidence="5 13" id="KW-0444">Lipid biosynthesis</keyword>
<keyword evidence="7 13" id="KW-0808">Transferase</keyword>
<comment type="pathway">
    <text evidence="2 13">Glycolipid biosynthesis; lipid IV(A) biosynthesis; lipid IV(A) from (3R)-3-hydroxytetradecanoyl-[acyl-carrier-protein] and UDP-N-acetyl-alpha-D-glucosamine: step 6/6.</text>
</comment>
<dbReference type="UniPathway" id="UPA00359">
    <property type="reaction ID" value="UER00482"/>
</dbReference>
<feature type="binding site" evidence="13">
    <location>
        <begin position="67"/>
        <end position="74"/>
    </location>
    <ligand>
        <name>ATP</name>
        <dbReference type="ChEBI" id="CHEBI:30616"/>
    </ligand>
</feature>
<keyword evidence="10 13" id="KW-0067">ATP-binding</keyword>
<dbReference type="InterPro" id="IPR003758">
    <property type="entry name" value="LpxK"/>
</dbReference>
<evidence type="ECO:0000256" key="6">
    <source>
        <dbReference type="ARBA" id="ARBA00022556"/>
    </source>
</evidence>